<feature type="region of interest" description="Disordered" evidence="11">
    <location>
        <begin position="994"/>
        <end position="1017"/>
    </location>
</feature>
<keyword evidence="8 12" id="KW-1133">Transmembrane helix</keyword>
<name>A0AA35TX17_GEOBA</name>
<dbReference type="GO" id="GO:0051301">
    <property type="term" value="P:cell division"/>
    <property type="evidence" value="ECO:0007669"/>
    <property type="project" value="InterPro"/>
</dbReference>
<keyword evidence="5 12" id="KW-0812">Transmembrane</keyword>
<evidence type="ECO:0000256" key="7">
    <source>
        <dbReference type="ARBA" id="ARBA00022984"/>
    </source>
</evidence>
<feature type="transmembrane region" description="Helical" evidence="12">
    <location>
        <begin position="623"/>
        <end position="641"/>
    </location>
</feature>
<dbReference type="HAMAP" id="MF_02079">
    <property type="entry name" value="PGT_RodA"/>
    <property type="match status" value="1"/>
</dbReference>
<proteinExistence type="inferred from homology"/>
<dbReference type="InterPro" id="IPR001460">
    <property type="entry name" value="PCN-bd_Tpept"/>
</dbReference>
<evidence type="ECO:0000256" key="4">
    <source>
        <dbReference type="ARBA" id="ARBA00022679"/>
    </source>
</evidence>
<dbReference type="Pfam" id="PF03717">
    <property type="entry name" value="PBP_dimer"/>
    <property type="match status" value="1"/>
</dbReference>
<dbReference type="Gene3D" id="3.40.710.10">
    <property type="entry name" value="DD-peptidase/beta-lactamase superfamily"/>
    <property type="match status" value="2"/>
</dbReference>
<evidence type="ECO:0000259" key="13">
    <source>
        <dbReference type="Pfam" id="PF00905"/>
    </source>
</evidence>
<feature type="transmembrane region" description="Helical" evidence="12">
    <location>
        <begin position="710"/>
        <end position="731"/>
    </location>
</feature>
<dbReference type="PANTHER" id="PTHR30474:SF1">
    <property type="entry name" value="PEPTIDOGLYCAN GLYCOSYLTRANSFERASE MRDB"/>
    <property type="match status" value="1"/>
</dbReference>
<dbReference type="SUPFAM" id="SSF56519">
    <property type="entry name" value="Penicillin binding protein dimerisation domain"/>
    <property type="match status" value="1"/>
</dbReference>
<feature type="transmembrane region" description="Helical" evidence="12">
    <location>
        <begin position="599"/>
        <end position="616"/>
    </location>
</feature>
<feature type="transmembrane region" description="Helical" evidence="12">
    <location>
        <begin position="487"/>
        <end position="509"/>
    </location>
</feature>
<dbReference type="Pfam" id="PF00905">
    <property type="entry name" value="Transpeptidase"/>
    <property type="match status" value="2"/>
</dbReference>
<evidence type="ECO:0000313" key="16">
    <source>
        <dbReference type="Proteomes" id="UP001174909"/>
    </source>
</evidence>
<evidence type="ECO:0000256" key="9">
    <source>
        <dbReference type="ARBA" id="ARBA00023136"/>
    </source>
</evidence>
<keyword evidence="10" id="KW-0961">Cell wall biogenesis/degradation</keyword>
<evidence type="ECO:0000256" key="11">
    <source>
        <dbReference type="SAM" id="MobiDB-lite"/>
    </source>
</evidence>
<feature type="transmembrane region" description="Helical" evidence="12">
    <location>
        <begin position="516"/>
        <end position="540"/>
    </location>
</feature>
<feature type="region of interest" description="Disordered" evidence="11">
    <location>
        <begin position="857"/>
        <end position="911"/>
    </location>
</feature>
<dbReference type="SUPFAM" id="SSF56601">
    <property type="entry name" value="beta-lactamase/transpeptidase-like"/>
    <property type="match status" value="2"/>
</dbReference>
<feature type="domain" description="Penicillin-binding protein dimerisation" evidence="14">
    <location>
        <begin position="59"/>
        <end position="228"/>
    </location>
</feature>
<evidence type="ECO:0000256" key="5">
    <source>
        <dbReference type="ARBA" id="ARBA00022692"/>
    </source>
</evidence>
<dbReference type="InterPro" id="IPR018365">
    <property type="entry name" value="Cell_cycle_FtsW-rel_CS"/>
</dbReference>
<dbReference type="Proteomes" id="UP001174909">
    <property type="component" value="Unassembled WGS sequence"/>
</dbReference>
<dbReference type="GO" id="GO:0005886">
    <property type="term" value="C:plasma membrane"/>
    <property type="evidence" value="ECO:0007669"/>
    <property type="project" value="TreeGrafter"/>
</dbReference>
<dbReference type="InterPro" id="IPR012338">
    <property type="entry name" value="Beta-lactam/transpept-like"/>
</dbReference>
<dbReference type="Gene3D" id="3.90.1310.10">
    <property type="entry name" value="Penicillin-binding protein 2a (Domain 2)"/>
    <property type="match status" value="1"/>
</dbReference>
<dbReference type="GO" id="GO:0008658">
    <property type="term" value="F:penicillin binding"/>
    <property type="evidence" value="ECO:0007669"/>
    <property type="project" value="InterPro"/>
</dbReference>
<evidence type="ECO:0000256" key="3">
    <source>
        <dbReference type="ARBA" id="ARBA00022676"/>
    </source>
</evidence>
<dbReference type="InterPro" id="IPR005311">
    <property type="entry name" value="PBP_dimer"/>
</dbReference>
<keyword evidence="6" id="KW-0133">Cell shape</keyword>
<dbReference type="NCBIfam" id="TIGR02210">
    <property type="entry name" value="rodA_shape"/>
    <property type="match status" value="1"/>
</dbReference>
<sequence>MRGETGRANLFTRRAIIVGGAQALLTAGLAGRLYQLQVVDSERYQVLADENRINMQLLPPARGRIFDRFGQILAENRLNYRLILVPEAALDLNRALDEIARLVPIEDHDRERVLREARRKQKFVPITVRENLTWEEVSQIEVNAPDLPGVMIDVGRRRLYSFGPDTVHIVGYVGAVNESELTDDPLLTLPDFRIGKNGAEKVLETSLRGEAGSRQVEVNAYGRVIRELSRRTGRPGDDHMLTIDLGLQQYVSARFGEESGSAVVLDVHSGEILALASMPSYDPNLFTSGISQRQWRELIGHPRFPLSNKSIAGQYSPGSTFKMIVALAALESGEGMLKVVNDPKGTAYRARIEEPTLAMAGKTGSVQVRRISEREHRSGVMKNEDRPWKERDHALFVAYAPLERPRYGVAVVVEHGGNGGSVAAPIARDILREVQRRDPVGARTLSHARATTQRDRLMAQLDIGSHQGFRIAERLLRLDCRGRRARWSGSAAGLLVMLAVAIIDIGFWLRAAYTIYGLAFALLVGVDLLGAAVMGAQRWIDLGVIQLQPSELMKIALVLALARYFHGVALDALGRIRTYLPPLLMILAPAALILRQPDLGTALLLALGGGIMLFLAGIKAWKIGVGIVLVLGSGPIAWQFLHDYQKTRILTFFDPEADPLGAGYHILQSKIALGSGGMFGKGYLQGTQSHLNFLPEKQTDFIFTMMAEELGFFGVAGVLLLYLGIATYGVVISTRSNNHFGRMLGMGITVTFFFHVFFNIAMVIGLIPIVGLPLPLISYGGSSMLSLMLGLGLLLCVGRPPRRRHHAPPRRRRVVGGDGCGFHCARLWRNGSDDRGLHRAQPLDLVDEAIARLGELRRQRAPGHHDHAGLERRPPRSELVGEPDQRVQRIPHGGAGDRRSRRGVVDPQGNRRVGEIERAPFGAARPQNDSGAPCVVREDGESVDVVVVGMAVLDQLEGRHAGRNSGCRIVEGEGPVHVAEGRADLHGKLELDPEMGVIGERDPGRASGAPRSRRPRR</sequence>
<dbReference type="GO" id="GO:0015648">
    <property type="term" value="F:lipid-linked peptidoglycan transporter activity"/>
    <property type="evidence" value="ECO:0007669"/>
    <property type="project" value="TreeGrafter"/>
</dbReference>
<evidence type="ECO:0000259" key="14">
    <source>
        <dbReference type="Pfam" id="PF03717"/>
    </source>
</evidence>
<dbReference type="PROSITE" id="PS00428">
    <property type="entry name" value="FTSW_RODA_SPOVE"/>
    <property type="match status" value="1"/>
</dbReference>
<dbReference type="PANTHER" id="PTHR30474">
    <property type="entry name" value="CELL CYCLE PROTEIN"/>
    <property type="match status" value="1"/>
</dbReference>
<gene>
    <name evidence="15" type="ORF">GBAR_LOCUS30173</name>
</gene>
<feature type="transmembrane region" description="Helical" evidence="12">
    <location>
        <begin position="743"/>
        <end position="770"/>
    </location>
</feature>
<comment type="caution">
    <text evidence="15">The sequence shown here is derived from an EMBL/GenBank/DDBJ whole genome shotgun (WGS) entry which is preliminary data.</text>
</comment>
<accession>A0AA35TX17</accession>
<dbReference type="InterPro" id="IPR011923">
    <property type="entry name" value="RodA/MrdB"/>
</dbReference>
<dbReference type="Pfam" id="PF01098">
    <property type="entry name" value="FTSW_RODA_SPOVE"/>
    <property type="match status" value="1"/>
</dbReference>
<feature type="compositionally biased region" description="Basic and acidic residues" evidence="11">
    <location>
        <begin position="857"/>
        <end position="876"/>
    </location>
</feature>
<dbReference type="GO" id="GO:0071555">
    <property type="term" value="P:cell wall organization"/>
    <property type="evidence" value="ECO:0007669"/>
    <property type="project" value="UniProtKB-KW"/>
</dbReference>
<organism evidence="15 16">
    <name type="scientific">Geodia barretti</name>
    <name type="common">Barrett's horny sponge</name>
    <dbReference type="NCBI Taxonomy" id="519541"/>
    <lineage>
        <taxon>Eukaryota</taxon>
        <taxon>Metazoa</taxon>
        <taxon>Porifera</taxon>
        <taxon>Demospongiae</taxon>
        <taxon>Heteroscleromorpha</taxon>
        <taxon>Tetractinellida</taxon>
        <taxon>Astrophorina</taxon>
        <taxon>Geodiidae</taxon>
        <taxon>Geodia</taxon>
    </lineage>
</organism>
<keyword evidence="7" id="KW-0573">Peptidoglycan synthesis</keyword>
<evidence type="ECO:0000256" key="12">
    <source>
        <dbReference type="SAM" id="Phobius"/>
    </source>
</evidence>
<feature type="domain" description="Penicillin-binding protein transpeptidase" evidence="13">
    <location>
        <begin position="260"/>
        <end position="333"/>
    </location>
</feature>
<dbReference type="InterPro" id="IPR001182">
    <property type="entry name" value="FtsW/RodA"/>
</dbReference>
<keyword evidence="9 12" id="KW-0472">Membrane</keyword>
<dbReference type="InterPro" id="IPR036138">
    <property type="entry name" value="PBP_dimer_sf"/>
</dbReference>
<evidence type="ECO:0000256" key="8">
    <source>
        <dbReference type="ARBA" id="ARBA00022989"/>
    </source>
</evidence>
<feature type="transmembrane region" description="Helical" evidence="12">
    <location>
        <begin position="776"/>
        <end position="797"/>
    </location>
</feature>
<keyword evidence="16" id="KW-1185">Reference proteome</keyword>
<keyword evidence="4" id="KW-0808">Transferase</keyword>
<dbReference type="GO" id="GO:0016757">
    <property type="term" value="F:glycosyltransferase activity"/>
    <property type="evidence" value="ECO:0007669"/>
    <property type="project" value="UniProtKB-KW"/>
</dbReference>
<evidence type="ECO:0000313" key="15">
    <source>
        <dbReference type="EMBL" id="CAI8055246.1"/>
    </source>
</evidence>
<dbReference type="GO" id="GO:0032153">
    <property type="term" value="C:cell division site"/>
    <property type="evidence" value="ECO:0007669"/>
    <property type="project" value="TreeGrafter"/>
</dbReference>
<feature type="domain" description="Penicillin-binding protein transpeptidase" evidence="13">
    <location>
        <begin position="334"/>
        <end position="431"/>
    </location>
</feature>
<comment type="subcellular location">
    <subcellularLocation>
        <location evidence="1">Membrane</location>
        <topology evidence="1">Multi-pass membrane protein</topology>
    </subcellularLocation>
</comment>
<evidence type="ECO:0000256" key="2">
    <source>
        <dbReference type="ARBA" id="ARBA00022475"/>
    </source>
</evidence>
<keyword evidence="3" id="KW-0328">Glycosyltransferase</keyword>
<dbReference type="AlphaFoldDB" id="A0AA35TX17"/>
<dbReference type="Gene3D" id="3.30.1390.30">
    <property type="entry name" value="Penicillin-binding protein 2a, domain 3"/>
    <property type="match status" value="1"/>
</dbReference>
<evidence type="ECO:0000256" key="6">
    <source>
        <dbReference type="ARBA" id="ARBA00022960"/>
    </source>
</evidence>
<protein>
    <submittedName>
        <fullName evidence="15">Peptidoglycan glycosyltransferase MrdB</fullName>
    </submittedName>
</protein>
<dbReference type="EMBL" id="CASHTH010004267">
    <property type="protein sequence ID" value="CAI8055246.1"/>
    <property type="molecule type" value="Genomic_DNA"/>
</dbReference>
<evidence type="ECO:0000256" key="1">
    <source>
        <dbReference type="ARBA" id="ARBA00004141"/>
    </source>
</evidence>
<dbReference type="GO" id="GO:0008360">
    <property type="term" value="P:regulation of cell shape"/>
    <property type="evidence" value="ECO:0007669"/>
    <property type="project" value="UniProtKB-KW"/>
</dbReference>
<keyword evidence="2" id="KW-1003">Cell membrane</keyword>
<reference evidence="15" key="1">
    <citation type="submission" date="2023-03" db="EMBL/GenBank/DDBJ databases">
        <authorList>
            <person name="Steffen K."/>
            <person name="Cardenas P."/>
        </authorList>
    </citation>
    <scope>NUCLEOTIDE SEQUENCE</scope>
</reference>
<evidence type="ECO:0000256" key="10">
    <source>
        <dbReference type="ARBA" id="ARBA00023316"/>
    </source>
</evidence>